<gene>
    <name evidence="2" type="ORF">BpHYR1_024741</name>
</gene>
<name>A0A3M7P9D6_BRAPC</name>
<evidence type="ECO:0000256" key="1">
    <source>
        <dbReference type="SAM" id="MobiDB-lite"/>
    </source>
</evidence>
<proteinExistence type="predicted"/>
<accession>A0A3M7P9D6</accession>
<dbReference type="EMBL" id="REGN01012366">
    <property type="protein sequence ID" value="RMZ95599.1"/>
    <property type="molecule type" value="Genomic_DNA"/>
</dbReference>
<protein>
    <submittedName>
        <fullName evidence="2">Uncharacterized protein</fullName>
    </submittedName>
</protein>
<organism evidence="2 3">
    <name type="scientific">Brachionus plicatilis</name>
    <name type="common">Marine rotifer</name>
    <name type="synonym">Brachionus muelleri</name>
    <dbReference type="NCBI Taxonomy" id="10195"/>
    <lineage>
        <taxon>Eukaryota</taxon>
        <taxon>Metazoa</taxon>
        <taxon>Spiralia</taxon>
        <taxon>Gnathifera</taxon>
        <taxon>Rotifera</taxon>
        <taxon>Eurotatoria</taxon>
        <taxon>Monogononta</taxon>
        <taxon>Pseudotrocha</taxon>
        <taxon>Ploima</taxon>
        <taxon>Brachionidae</taxon>
        <taxon>Brachionus</taxon>
    </lineage>
</organism>
<reference evidence="2 3" key="1">
    <citation type="journal article" date="2018" name="Sci. Rep.">
        <title>Genomic signatures of local adaptation to the degree of environmental predictability in rotifers.</title>
        <authorList>
            <person name="Franch-Gras L."/>
            <person name="Hahn C."/>
            <person name="Garcia-Roger E.M."/>
            <person name="Carmona M.J."/>
            <person name="Serra M."/>
            <person name="Gomez A."/>
        </authorList>
    </citation>
    <scope>NUCLEOTIDE SEQUENCE [LARGE SCALE GENOMIC DNA]</scope>
    <source>
        <strain evidence="2">HYR1</strain>
    </source>
</reference>
<feature type="compositionally biased region" description="Polar residues" evidence="1">
    <location>
        <begin position="95"/>
        <end position="104"/>
    </location>
</feature>
<sequence>MILKIRYNINRLAENVNRSSPKNVTMSILLKMFTKFLFTNFVTKLQISKSITNHKICEQKFGEHKVYILGKIHMVRDDQNYNVADNRQNIKDQILQSSSDNITNDHSDDDIVPIEEDYDKEN</sequence>
<feature type="region of interest" description="Disordered" evidence="1">
    <location>
        <begin position="95"/>
        <end position="122"/>
    </location>
</feature>
<dbReference type="AlphaFoldDB" id="A0A3M7P9D6"/>
<keyword evidence="3" id="KW-1185">Reference proteome</keyword>
<comment type="caution">
    <text evidence="2">The sequence shown here is derived from an EMBL/GenBank/DDBJ whole genome shotgun (WGS) entry which is preliminary data.</text>
</comment>
<evidence type="ECO:0000313" key="3">
    <source>
        <dbReference type="Proteomes" id="UP000276133"/>
    </source>
</evidence>
<evidence type="ECO:0000313" key="2">
    <source>
        <dbReference type="EMBL" id="RMZ95599.1"/>
    </source>
</evidence>
<dbReference type="Proteomes" id="UP000276133">
    <property type="component" value="Unassembled WGS sequence"/>
</dbReference>
<feature type="compositionally biased region" description="Acidic residues" evidence="1">
    <location>
        <begin position="107"/>
        <end position="122"/>
    </location>
</feature>